<reference evidence="1" key="1">
    <citation type="submission" date="2020-08" db="EMBL/GenBank/DDBJ databases">
        <title>Multicomponent nature underlies the extraordinary mechanical properties of spider dragline silk.</title>
        <authorList>
            <person name="Kono N."/>
            <person name="Nakamura H."/>
            <person name="Mori M."/>
            <person name="Yoshida Y."/>
            <person name="Ohtoshi R."/>
            <person name="Malay A.D."/>
            <person name="Moran D.A.P."/>
            <person name="Tomita M."/>
            <person name="Numata K."/>
            <person name="Arakawa K."/>
        </authorList>
    </citation>
    <scope>NUCLEOTIDE SEQUENCE</scope>
</reference>
<dbReference type="Proteomes" id="UP000887013">
    <property type="component" value="Unassembled WGS sequence"/>
</dbReference>
<comment type="caution">
    <text evidence="1">The sequence shown here is derived from an EMBL/GenBank/DDBJ whole genome shotgun (WGS) entry which is preliminary data.</text>
</comment>
<protein>
    <submittedName>
        <fullName evidence="1">Uncharacterized protein</fullName>
    </submittedName>
</protein>
<sequence length="115" mass="13187">MHQNAYWGETFLLKSAKNKEDAEDVSKIIPSLQNPSTVHRSARLLRIELQTSQSRPVTEKETKNYPRLLRHFNPVSPINSFHGDEWGPLPACNSTRPHHAPDYEVACNRATQRRA</sequence>
<keyword evidence="2" id="KW-1185">Reference proteome</keyword>
<accession>A0A8X6Q1Z9</accession>
<dbReference type="AlphaFoldDB" id="A0A8X6Q1Z9"/>
<evidence type="ECO:0000313" key="1">
    <source>
        <dbReference type="EMBL" id="GFT94991.1"/>
    </source>
</evidence>
<evidence type="ECO:0000313" key="2">
    <source>
        <dbReference type="Proteomes" id="UP000887013"/>
    </source>
</evidence>
<dbReference type="EMBL" id="BMAW01075097">
    <property type="protein sequence ID" value="GFT94991.1"/>
    <property type="molecule type" value="Genomic_DNA"/>
</dbReference>
<proteinExistence type="predicted"/>
<gene>
    <name evidence="1" type="ORF">NPIL_198521</name>
</gene>
<organism evidence="1 2">
    <name type="scientific">Nephila pilipes</name>
    <name type="common">Giant wood spider</name>
    <name type="synonym">Nephila maculata</name>
    <dbReference type="NCBI Taxonomy" id="299642"/>
    <lineage>
        <taxon>Eukaryota</taxon>
        <taxon>Metazoa</taxon>
        <taxon>Ecdysozoa</taxon>
        <taxon>Arthropoda</taxon>
        <taxon>Chelicerata</taxon>
        <taxon>Arachnida</taxon>
        <taxon>Araneae</taxon>
        <taxon>Araneomorphae</taxon>
        <taxon>Entelegynae</taxon>
        <taxon>Araneoidea</taxon>
        <taxon>Nephilidae</taxon>
        <taxon>Nephila</taxon>
    </lineage>
</organism>
<name>A0A8X6Q1Z9_NEPPI</name>